<organism evidence="2 3">
    <name type="scientific">Mytilus coruscus</name>
    <name type="common">Sea mussel</name>
    <dbReference type="NCBI Taxonomy" id="42192"/>
    <lineage>
        <taxon>Eukaryota</taxon>
        <taxon>Metazoa</taxon>
        <taxon>Spiralia</taxon>
        <taxon>Lophotrochozoa</taxon>
        <taxon>Mollusca</taxon>
        <taxon>Bivalvia</taxon>
        <taxon>Autobranchia</taxon>
        <taxon>Pteriomorphia</taxon>
        <taxon>Mytilida</taxon>
        <taxon>Mytiloidea</taxon>
        <taxon>Mytilidae</taxon>
        <taxon>Mytilinae</taxon>
        <taxon>Mytilus</taxon>
    </lineage>
</organism>
<evidence type="ECO:0000313" key="2">
    <source>
        <dbReference type="EMBL" id="CAC5379113.1"/>
    </source>
</evidence>
<dbReference type="InterPro" id="IPR013087">
    <property type="entry name" value="Znf_C2H2_type"/>
</dbReference>
<proteinExistence type="predicted"/>
<protein>
    <recommendedName>
        <fullName evidence="1">C2H2-type domain-containing protein</fullName>
    </recommendedName>
</protein>
<dbReference type="PROSITE" id="PS00028">
    <property type="entry name" value="ZINC_FINGER_C2H2_1"/>
    <property type="match status" value="1"/>
</dbReference>
<accession>A0A6J8B6K6</accession>
<gene>
    <name evidence="2" type="ORF">MCOR_15206</name>
</gene>
<evidence type="ECO:0000313" key="3">
    <source>
        <dbReference type="Proteomes" id="UP000507470"/>
    </source>
</evidence>
<dbReference type="OrthoDB" id="6161362at2759"/>
<dbReference type="AlphaFoldDB" id="A0A6J8B6K6"/>
<reference evidence="2 3" key="1">
    <citation type="submission" date="2020-06" db="EMBL/GenBank/DDBJ databases">
        <authorList>
            <person name="Li R."/>
            <person name="Bekaert M."/>
        </authorList>
    </citation>
    <scope>NUCLEOTIDE SEQUENCE [LARGE SCALE GENOMIC DNA]</scope>
    <source>
        <strain evidence="3">wild</strain>
    </source>
</reference>
<keyword evidence="3" id="KW-1185">Reference proteome</keyword>
<sequence>MCIRCRNRVVTDILVNHILVARTPYYCIICQFRCTNLNTLQQHVNFHRPHQTLKAGLQESLPDQDYFLVSESPYCPEVGGDFRVLPRQRPGLGTIVDPVLVFRKQHWWNISFNLNSIPKRPVGQATVYVPSFIYASIRTIPALQFQPTFRYLVITSTSI</sequence>
<feature type="domain" description="C2H2-type" evidence="1">
    <location>
        <begin position="27"/>
        <end position="47"/>
    </location>
</feature>
<dbReference type="Proteomes" id="UP000507470">
    <property type="component" value="Unassembled WGS sequence"/>
</dbReference>
<dbReference type="EMBL" id="CACVKT020002620">
    <property type="protein sequence ID" value="CAC5379113.1"/>
    <property type="molecule type" value="Genomic_DNA"/>
</dbReference>
<name>A0A6J8B6K6_MYTCO</name>
<evidence type="ECO:0000259" key="1">
    <source>
        <dbReference type="PROSITE" id="PS00028"/>
    </source>
</evidence>